<name>A0A1B0ADM7_GLOPL</name>
<evidence type="ECO:0000313" key="1">
    <source>
        <dbReference type="EnsemblMetazoa" id="GPAI042356-PA"/>
    </source>
</evidence>
<protein>
    <submittedName>
        <fullName evidence="1">Uncharacterized protein</fullName>
    </submittedName>
</protein>
<dbReference type="Proteomes" id="UP000092445">
    <property type="component" value="Unassembled WGS sequence"/>
</dbReference>
<accession>A0A1B0ADM7</accession>
<organism evidence="1 2">
    <name type="scientific">Glossina pallidipes</name>
    <name type="common">Tsetse fly</name>
    <dbReference type="NCBI Taxonomy" id="7398"/>
    <lineage>
        <taxon>Eukaryota</taxon>
        <taxon>Metazoa</taxon>
        <taxon>Ecdysozoa</taxon>
        <taxon>Arthropoda</taxon>
        <taxon>Hexapoda</taxon>
        <taxon>Insecta</taxon>
        <taxon>Pterygota</taxon>
        <taxon>Neoptera</taxon>
        <taxon>Endopterygota</taxon>
        <taxon>Diptera</taxon>
        <taxon>Brachycera</taxon>
        <taxon>Muscomorpha</taxon>
        <taxon>Hippoboscoidea</taxon>
        <taxon>Glossinidae</taxon>
        <taxon>Glossina</taxon>
    </lineage>
</organism>
<proteinExistence type="predicted"/>
<reference evidence="2" key="1">
    <citation type="submission" date="2014-03" db="EMBL/GenBank/DDBJ databases">
        <authorList>
            <person name="Aksoy S."/>
            <person name="Warren W."/>
            <person name="Wilson R.K."/>
        </authorList>
    </citation>
    <scope>NUCLEOTIDE SEQUENCE [LARGE SCALE GENOMIC DNA]</scope>
    <source>
        <strain evidence="2">IAEA</strain>
    </source>
</reference>
<sequence>MDVDLKVYLSPSPLPHHFRTVEKVIVDDEGRVSFPSQAIKLHSYGYLRTHLGAQAIGLKVCESFENWAKNKNYMSCGVAQTKAKLWNILSINGGTVCAKEFWDYIKVVIHTIQATKLEDSHSICLLRKTQKYSSNFNQFLERILNKSGLHLKLAIMTRATYVSANSKGEGRPDQSLTRRSQTIETIETLMPKC</sequence>
<reference evidence="1" key="2">
    <citation type="submission" date="2020-05" db="UniProtKB">
        <authorList>
            <consortium name="EnsemblMetazoa"/>
        </authorList>
    </citation>
    <scope>IDENTIFICATION</scope>
    <source>
        <strain evidence="1">IAEA</strain>
    </source>
</reference>
<dbReference type="EnsemblMetazoa" id="GPAI042356-RA">
    <property type="protein sequence ID" value="GPAI042356-PA"/>
    <property type="gene ID" value="GPAI042356"/>
</dbReference>
<keyword evidence="2" id="KW-1185">Reference proteome</keyword>
<dbReference type="AlphaFoldDB" id="A0A1B0ADM7"/>
<evidence type="ECO:0000313" key="2">
    <source>
        <dbReference type="Proteomes" id="UP000092445"/>
    </source>
</evidence>
<dbReference type="VEuPathDB" id="VectorBase:GPAI042356"/>